<evidence type="ECO:0000313" key="4">
    <source>
        <dbReference type="Proteomes" id="UP000694044"/>
    </source>
</evidence>
<gene>
    <name evidence="3" type="primary">PYCR1</name>
    <name evidence="3" type="ORF">PHYPSEUDO_005972</name>
</gene>
<organism evidence="3 4">
    <name type="scientific">Phytophthora pseudosyringae</name>
    <dbReference type="NCBI Taxonomy" id="221518"/>
    <lineage>
        <taxon>Eukaryota</taxon>
        <taxon>Sar</taxon>
        <taxon>Stramenopiles</taxon>
        <taxon>Oomycota</taxon>
        <taxon>Peronosporomycetes</taxon>
        <taxon>Peronosporales</taxon>
        <taxon>Peronosporaceae</taxon>
        <taxon>Phytophthora</taxon>
    </lineage>
</organism>
<feature type="compositionally biased region" description="Polar residues" evidence="1">
    <location>
        <begin position="1"/>
        <end position="13"/>
    </location>
</feature>
<feature type="region of interest" description="Disordered" evidence="1">
    <location>
        <begin position="1"/>
        <end position="28"/>
    </location>
</feature>
<dbReference type="PANTHER" id="PTHR11645:SF58">
    <property type="entry name" value="NADP-DEPENDENT OXIDOREDUCTASE DOMAIN-CONTAINING PROTEIN 1"/>
    <property type="match status" value="1"/>
</dbReference>
<dbReference type="InterPro" id="IPR028939">
    <property type="entry name" value="P5C_Rdtase_cat_N"/>
</dbReference>
<feature type="region of interest" description="Disordered" evidence="1">
    <location>
        <begin position="226"/>
        <end position="254"/>
    </location>
</feature>
<dbReference type="GO" id="GO:0004735">
    <property type="term" value="F:pyrroline-5-carboxylate reductase activity"/>
    <property type="evidence" value="ECO:0007669"/>
    <property type="project" value="TreeGrafter"/>
</dbReference>
<accession>A0A8T1VJR7</accession>
<dbReference type="Proteomes" id="UP000694044">
    <property type="component" value="Unassembled WGS sequence"/>
</dbReference>
<comment type="caution">
    <text evidence="3">The sequence shown here is derived from an EMBL/GenBank/DDBJ whole genome shotgun (WGS) entry which is preliminary data.</text>
</comment>
<dbReference type="AlphaFoldDB" id="A0A8T1VJR7"/>
<name>A0A8T1VJR7_9STRA</name>
<dbReference type="GO" id="GO:0055129">
    <property type="term" value="P:L-proline biosynthetic process"/>
    <property type="evidence" value="ECO:0007669"/>
    <property type="project" value="TreeGrafter"/>
</dbReference>
<evidence type="ECO:0000313" key="3">
    <source>
        <dbReference type="EMBL" id="KAG7381515.1"/>
    </source>
</evidence>
<protein>
    <submittedName>
        <fullName evidence="3">Pyrroline-5-carboxylate reductase 1, mitochondrial</fullName>
    </submittedName>
</protein>
<dbReference type="EMBL" id="JAGDFM010000243">
    <property type="protein sequence ID" value="KAG7381515.1"/>
    <property type="molecule type" value="Genomic_DNA"/>
</dbReference>
<sequence length="376" mass="40708">MANTSPIGSTLALSNPPPSVSAGTGSSSKELNKPFKIRAELLTPTRLAPKAQLLLHTRSLSIQVLAHEVFLLVLACSKCFAAANKQPPRIGILGGGSVGTAVVMTLLANGYRAERMALSTRQPDRIPRCEALKAPSALPMFQLVPRYYDNARLARESDVLVLCMPPAQLKSVAIQVRHALAANADAPSLVISALCGVTHQSLSKACGSQAVMRVQPDVAKIARLWHDQQHQNDKEDDSTGTLSSRTQTPAGMPVSFADYQQNAGERDRQPLPLRLAAEAIAPHRDDVRNLLQAFAMFCRRAWNPDVRVDALDQVLFGGKSEIVIATIGQVSAGDSGGQQQEERVRAKTPLEVPTWPEEWEQDLNELQEQLAANALK</sequence>
<proteinExistence type="predicted"/>
<dbReference type="PANTHER" id="PTHR11645">
    <property type="entry name" value="PYRROLINE-5-CARBOXYLATE REDUCTASE"/>
    <property type="match status" value="1"/>
</dbReference>
<keyword evidence="4" id="KW-1185">Reference proteome</keyword>
<evidence type="ECO:0000256" key="1">
    <source>
        <dbReference type="SAM" id="MobiDB-lite"/>
    </source>
</evidence>
<feature type="compositionally biased region" description="Polar residues" evidence="1">
    <location>
        <begin position="239"/>
        <end position="249"/>
    </location>
</feature>
<evidence type="ECO:0000259" key="2">
    <source>
        <dbReference type="Pfam" id="PF03807"/>
    </source>
</evidence>
<feature type="region of interest" description="Disordered" evidence="1">
    <location>
        <begin position="332"/>
        <end position="354"/>
    </location>
</feature>
<feature type="domain" description="Pyrroline-5-carboxylate reductase catalytic N-terminal" evidence="2">
    <location>
        <begin position="89"/>
        <end position="194"/>
    </location>
</feature>
<reference evidence="3" key="1">
    <citation type="submission" date="2021-02" db="EMBL/GenBank/DDBJ databases">
        <authorList>
            <person name="Palmer J.M."/>
        </authorList>
    </citation>
    <scope>NUCLEOTIDE SEQUENCE</scope>
    <source>
        <strain evidence="3">SCRP734</strain>
    </source>
</reference>
<dbReference type="Pfam" id="PF03807">
    <property type="entry name" value="F420_oxidored"/>
    <property type="match status" value="1"/>
</dbReference>
<dbReference type="OrthoDB" id="195672at2759"/>